<dbReference type="SUPFAM" id="SSF54403">
    <property type="entry name" value="Cystatin/monellin"/>
    <property type="match status" value="1"/>
</dbReference>
<dbReference type="InterPro" id="IPR000010">
    <property type="entry name" value="Cystatin_dom"/>
</dbReference>
<organism evidence="4 5">
    <name type="scientific">Phytophthora lilii</name>
    <dbReference type="NCBI Taxonomy" id="2077276"/>
    <lineage>
        <taxon>Eukaryota</taxon>
        <taxon>Sar</taxon>
        <taxon>Stramenopiles</taxon>
        <taxon>Oomycota</taxon>
        <taxon>Peronosporomycetes</taxon>
        <taxon>Peronosporales</taxon>
        <taxon>Peronosporaceae</taxon>
        <taxon>Phytophthora</taxon>
    </lineage>
</organism>
<keyword evidence="3" id="KW-0472">Membrane</keyword>
<evidence type="ECO:0000313" key="4">
    <source>
        <dbReference type="EMBL" id="GMF20437.1"/>
    </source>
</evidence>
<dbReference type="EMBL" id="BSXW01000375">
    <property type="protein sequence ID" value="GMF20437.1"/>
    <property type="molecule type" value="Genomic_DNA"/>
</dbReference>
<reference evidence="4" key="1">
    <citation type="submission" date="2023-04" db="EMBL/GenBank/DDBJ databases">
        <title>Phytophthora lilii NBRC 32176.</title>
        <authorList>
            <person name="Ichikawa N."/>
            <person name="Sato H."/>
            <person name="Tonouchi N."/>
        </authorList>
    </citation>
    <scope>NUCLEOTIDE SEQUENCE</scope>
    <source>
        <strain evidence="4">NBRC 32176</strain>
    </source>
</reference>
<dbReference type="Gene3D" id="3.10.450.10">
    <property type="match status" value="1"/>
</dbReference>
<sequence>MLPLRISVGAFHLHNAEQTGTLRPFPNFRAGDQAKELRLVAITTAVTGPISSIVMAFIRSVALLAALAFASSTAQDDPIVGGYTEKTVTSEDLAILAQAAGNATLYDEDVATLICLLDVDGLETQVVSGTNYKFHVAGCSVGSKDQLGDCHDQNCESSSYDIVIYSQPWTNTLEVTSITETHLACRCYIALQKKYEEEVKQRINEVEKGGETLRTQLTLLQAQRRDDNASQRQNNCEIEGRLTEAEQQEKDLDTELNEVKRHVDFIQDAIARIERNLNVHNAQLRRISDDFCSGLAKRDRKKRDMLQNRLEDFIETRLRKAQDEAERARSKLKDDIMGVVFTGVGVVGFGICVATASMH</sequence>
<keyword evidence="3" id="KW-0812">Transmembrane</keyword>
<keyword evidence="1" id="KW-0843">Virulence</keyword>
<keyword evidence="3" id="KW-1133">Transmembrane helix</keyword>
<proteinExistence type="predicted"/>
<evidence type="ECO:0000256" key="1">
    <source>
        <dbReference type="ARBA" id="ARBA00023026"/>
    </source>
</evidence>
<dbReference type="AlphaFoldDB" id="A0A9W6TV20"/>
<keyword evidence="5" id="KW-1185">Reference proteome</keyword>
<dbReference type="GO" id="GO:0004869">
    <property type="term" value="F:cysteine-type endopeptidase inhibitor activity"/>
    <property type="evidence" value="ECO:0007669"/>
    <property type="project" value="InterPro"/>
</dbReference>
<gene>
    <name evidence="4" type="ORF">Plil01_000793000</name>
</gene>
<name>A0A9W6TV20_9STRA</name>
<evidence type="ECO:0000256" key="2">
    <source>
        <dbReference type="SAM" id="Coils"/>
    </source>
</evidence>
<dbReference type="InterPro" id="IPR046350">
    <property type="entry name" value="Cystatin_sf"/>
</dbReference>
<evidence type="ECO:0000256" key="3">
    <source>
        <dbReference type="SAM" id="Phobius"/>
    </source>
</evidence>
<evidence type="ECO:0000313" key="5">
    <source>
        <dbReference type="Proteomes" id="UP001165083"/>
    </source>
</evidence>
<feature type="coiled-coil region" evidence="2">
    <location>
        <begin position="242"/>
        <end position="331"/>
    </location>
</feature>
<dbReference type="CDD" id="cd00042">
    <property type="entry name" value="CY"/>
    <property type="match status" value="1"/>
</dbReference>
<comment type="caution">
    <text evidence="4">The sequence shown here is derived from an EMBL/GenBank/DDBJ whole genome shotgun (WGS) entry which is preliminary data.</text>
</comment>
<protein>
    <submittedName>
        <fullName evidence="4">Unnamed protein product</fullName>
    </submittedName>
</protein>
<keyword evidence="2" id="KW-0175">Coiled coil</keyword>
<dbReference type="Proteomes" id="UP001165083">
    <property type="component" value="Unassembled WGS sequence"/>
</dbReference>
<accession>A0A9W6TV20</accession>
<feature type="transmembrane region" description="Helical" evidence="3">
    <location>
        <begin position="336"/>
        <end position="358"/>
    </location>
</feature>
<dbReference type="OrthoDB" id="110606at2759"/>